<evidence type="ECO:0000256" key="1">
    <source>
        <dbReference type="SAM" id="MobiDB-lite"/>
    </source>
</evidence>
<reference evidence="2 3" key="1">
    <citation type="submission" date="2018-01" db="EMBL/GenBank/DDBJ databases">
        <title>Genome sequence of Iodobacter sp. strain PCH194 isolated from Indian Trans-Himalaya.</title>
        <authorList>
            <person name="Kumar V."/>
            <person name="Thakur V."/>
            <person name="Kumar S."/>
            <person name="Singh D."/>
        </authorList>
    </citation>
    <scope>NUCLEOTIDE SEQUENCE [LARGE SCALE GENOMIC DNA]</scope>
    <source>
        <strain evidence="2 3">PCH194</strain>
    </source>
</reference>
<sequence>MKMSKALNCFAVLLILGAICIPILSFINTQCVYLRCIDFKDAVLISATLLALAGHLFTQAKNLTDAEEKKSLFHLESFCKAFAYAQSLLIDKNNDRKKWIEAARSLELGNELAKNITIPSHQHTLEIERLRYRGMFDSLIRDQPAEFFYGVDSSITNLDDAAKASTAPQTKRGHTTSSTLNCLCNESIYSVWQAAQWPEHYKDPIKESFSPIQVGQLQLLFPQLHRFLEHQDNNPSASGQLYKKNTHATSN</sequence>
<dbReference type="EMBL" id="CP025781">
    <property type="protein sequence ID" value="QBC43280.1"/>
    <property type="molecule type" value="Genomic_DNA"/>
</dbReference>
<dbReference type="AlphaFoldDB" id="A0A7G3G778"/>
<protein>
    <submittedName>
        <fullName evidence="2">Uncharacterized protein</fullName>
    </submittedName>
</protein>
<dbReference type="KEGG" id="ifl:C1H71_06830"/>
<keyword evidence="3" id="KW-1185">Reference proteome</keyword>
<organism evidence="2 3">
    <name type="scientific">Iodobacter fluviatilis</name>
    <dbReference type="NCBI Taxonomy" id="537"/>
    <lineage>
        <taxon>Bacteria</taxon>
        <taxon>Pseudomonadati</taxon>
        <taxon>Pseudomonadota</taxon>
        <taxon>Betaproteobacteria</taxon>
        <taxon>Neisseriales</taxon>
        <taxon>Chitinibacteraceae</taxon>
        <taxon>Iodobacter</taxon>
    </lineage>
</organism>
<proteinExistence type="predicted"/>
<name>A0A7G3G778_9NEIS</name>
<dbReference type="RefSeq" id="WP_130105862.1">
    <property type="nucleotide sequence ID" value="NZ_CP025781.1"/>
</dbReference>
<dbReference type="Proteomes" id="UP000515917">
    <property type="component" value="Chromosome"/>
</dbReference>
<evidence type="ECO:0000313" key="3">
    <source>
        <dbReference type="Proteomes" id="UP000515917"/>
    </source>
</evidence>
<evidence type="ECO:0000313" key="2">
    <source>
        <dbReference type="EMBL" id="QBC43280.1"/>
    </source>
</evidence>
<feature type="region of interest" description="Disordered" evidence="1">
    <location>
        <begin position="232"/>
        <end position="251"/>
    </location>
</feature>
<gene>
    <name evidence="2" type="ORF">C1H71_06830</name>
</gene>
<accession>A0A7G3G778</accession>